<sequence length="244" mass="27674">MIEIRNLKFGYKDKNILNGISFSIKKGDTLSILGANGSGKSTLLRIMLGFLKFEGTVNICGKSVRNYEKKELARLIAYVPQTHAPSYEYSVFDIVLMGALCRTSLFSNFSLADKKLAEYALERMGILELKDELYTRISGGQRQLSYIARTLVQGAKVIFMDEPTTGLDFGNQIKLLEMIKTLKDEGYTFVQTTHYPRHAKFVSNLVLFLKDGKILDFGKCDELINPSNIDKIYGIDYQKYEDKL</sequence>
<dbReference type="InterPro" id="IPR027417">
    <property type="entry name" value="P-loop_NTPase"/>
</dbReference>
<dbReference type="PANTHER" id="PTHR42734">
    <property type="entry name" value="METAL TRANSPORT SYSTEM ATP-BINDING PROTEIN TM_0124-RELATED"/>
    <property type="match status" value="1"/>
</dbReference>
<proteinExistence type="predicted"/>
<keyword evidence="1" id="KW-0813">Transport</keyword>
<evidence type="ECO:0000256" key="3">
    <source>
        <dbReference type="ARBA" id="ARBA00022840"/>
    </source>
</evidence>
<keyword evidence="2" id="KW-0547">Nucleotide-binding</keyword>
<dbReference type="SMART" id="SM00382">
    <property type="entry name" value="AAA"/>
    <property type="match status" value="1"/>
</dbReference>
<evidence type="ECO:0000256" key="2">
    <source>
        <dbReference type="ARBA" id="ARBA00022741"/>
    </source>
</evidence>
<dbReference type="PROSITE" id="PS50893">
    <property type="entry name" value="ABC_TRANSPORTER_2"/>
    <property type="match status" value="1"/>
</dbReference>
<feature type="domain" description="ABC transporter" evidence="4">
    <location>
        <begin position="2"/>
        <end position="236"/>
    </location>
</feature>
<dbReference type="InterPro" id="IPR003593">
    <property type="entry name" value="AAA+_ATPase"/>
</dbReference>
<dbReference type="Gene3D" id="3.40.50.300">
    <property type="entry name" value="P-loop containing nucleotide triphosphate hydrolases"/>
    <property type="match status" value="1"/>
</dbReference>
<evidence type="ECO:0000313" key="5">
    <source>
        <dbReference type="EMBL" id="QPH83751.1"/>
    </source>
</evidence>
<dbReference type="InterPro" id="IPR050153">
    <property type="entry name" value="Metal_Ion_Import_ABC"/>
</dbReference>
<organism evidence="5 6">
    <name type="scientific">Campylobacter concisus</name>
    <dbReference type="NCBI Taxonomy" id="199"/>
    <lineage>
        <taxon>Bacteria</taxon>
        <taxon>Pseudomonadati</taxon>
        <taxon>Campylobacterota</taxon>
        <taxon>Epsilonproteobacteria</taxon>
        <taxon>Campylobacterales</taxon>
        <taxon>Campylobacteraceae</taxon>
        <taxon>Campylobacter</taxon>
    </lineage>
</organism>
<dbReference type="FunFam" id="3.40.50.300:FF:000134">
    <property type="entry name" value="Iron-enterobactin ABC transporter ATP-binding protein"/>
    <property type="match status" value="1"/>
</dbReference>
<protein>
    <submittedName>
        <fullName evidence="5">ABC transporter ATP-binding protein</fullName>
    </submittedName>
</protein>
<dbReference type="SUPFAM" id="SSF52540">
    <property type="entry name" value="P-loop containing nucleoside triphosphate hydrolases"/>
    <property type="match status" value="1"/>
</dbReference>
<reference evidence="5 6" key="1">
    <citation type="journal article" date="2018" name="Emerg. Microbes Infect.">
        <title>Genomic analysis of oral Campylobacter concisus strains identified a potential bacterial molecular marker associated with active Crohn's disease.</title>
        <authorList>
            <person name="Liu F."/>
            <person name="Ma R."/>
            <person name="Tay C.Y.A."/>
            <person name="Octavia S."/>
            <person name="Lan R."/>
            <person name="Chung H.K.L."/>
            <person name="Riordan S.M."/>
            <person name="Grimm M.C."/>
            <person name="Leong R.W."/>
            <person name="Tanaka M.M."/>
            <person name="Connor S."/>
            <person name="Zhang L."/>
        </authorList>
    </citation>
    <scope>NUCLEOTIDE SEQUENCE [LARGE SCALE GENOMIC DNA]</scope>
    <source>
        <strain evidence="5 6">P10CDO-S2</strain>
    </source>
</reference>
<evidence type="ECO:0000313" key="6">
    <source>
        <dbReference type="Proteomes" id="UP000594630"/>
    </source>
</evidence>
<keyword evidence="3 5" id="KW-0067">ATP-binding</keyword>
<dbReference type="AlphaFoldDB" id="A0A7S9NDP0"/>
<gene>
    <name evidence="5" type="ORF">CVT06_00995</name>
</gene>
<evidence type="ECO:0000259" key="4">
    <source>
        <dbReference type="PROSITE" id="PS50893"/>
    </source>
</evidence>
<dbReference type="Pfam" id="PF00005">
    <property type="entry name" value="ABC_tran"/>
    <property type="match status" value="1"/>
</dbReference>
<dbReference type="Proteomes" id="UP000594630">
    <property type="component" value="Chromosome"/>
</dbReference>
<name>A0A7S9NDP0_9BACT</name>
<dbReference type="GO" id="GO:0016887">
    <property type="term" value="F:ATP hydrolysis activity"/>
    <property type="evidence" value="ECO:0007669"/>
    <property type="project" value="InterPro"/>
</dbReference>
<dbReference type="EMBL" id="CP049274">
    <property type="protein sequence ID" value="QPH83751.1"/>
    <property type="molecule type" value="Genomic_DNA"/>
</dbReference>
<dbReference type="GO" id="GO:0005524">
    <property type="term" value="F:ATP binding"/>
    <property type="evidence" value="ECO:0007669"/>
    <property type="project" value="UniProtKB-KW"/>
</dbReference>
<dbReference type="InterPro" id="IPR003439">
    <property type="entry name" value="ABC_transporter-like_ATP-bd"/>
</dbReference>
<dbReference type="RefSeq" id="WP_107793831.1">
    <property type="nucleotide sequence ID" value="NZ_CP049274.1"/>
</dbReference>
<dbReference type="PANTHER" id="PTHR42734:SF19">
    <property type="entry name" value="IRON COMPOUNDS ABC TRANSPORTER, ATP-BINDING PROTEIN"/>
    <property type="match status" value="1"/>
</dbReference>
<accession>A0A7S9NDP0</accession>
<evidence type="ECO:0000256" key="1">
    <source>
        <dbReference type="ARBA" id="ARBA00022448"/>
    </source>
</evidence>
<dbReference type="CDD" id="cd03214">
    <property type="entry name" value="ABC_Iron-Siderophores_B12_Hemin"/>
    <property type="match status" value="1"/>
</dbReference>